<evidence type="ECO:0000313" key="3">
    <source>
        <dbReference type="EMBL" id="MBB5016919.1"/>
    </source>
</evidence>
<organism evidence="3 4">
    <name type="scientific">Chitinivorax tropicus</name>
    <dbReference type="NCBI Taxonomy" id="714531"/>
    <lineage>
        <taxon>Bacteria</taxon>
        <taxon>Pseudomonadati</taxon>
        <taxon>Pseudomonadota</taxon>
        <taxon>Betaproteobacteria</taxon>
        <taxon>Chitinivorax</taxon>
    </lineage>
</organism>
<accession>A0A840MIA3</accession>
<feature type="signal peptide" evidence="2">
    <location>
        <begin position="1"/>
        <end position="23"/>
    </location>
</feature>
<gene>
    <name evidence="3" type="ORF">HNQ59_000181</name>
</gene>
<reference evidence="3 4" key="1">
    <citation type="submission" date="2020-08" db="EMBL/GenBank/DDBJ databases">
        <title>Genomic Encyclopedia of Type Strains, Phase IV (KMG-IV): sequencing the most valuable type-strain genomes for metagenomic binning, comparative biology and taxonomic classification.</title>
        <authorList>
            <person name="Goeker M."/>
        </authorList>
    </citation>
    <scope>NUCLEOTIDE SEQUENCE [LARGE SCALE GENOMIC DNA]</scope>
    <source>
        <strain evidence="3 4">DSM 27165</strain>
    </source>
</reference>
<evidence type="ECO:0000313" key="4">
    <source>
        <dbReference type="Proteomes" id="UP000575898"/>
    </source>
</evidence>
<feature type="chain" id="PRO_5032495025" description="Porin" evidence="2">
    <location>
        <begin position="24"/>
        <end position="183"/>
    </location>
</feature>
<evidence type="ECO:0000256" key="2">
    <source>
        <dbReference type="SAM" id="SignalP"/>
    </source>
</evidence>
<keyword evidence="4" id="KW-1185">Reference proteome</keyword>
<comment type="caution">
    <text evidence="3">The sequence shown here is derived from an EMBL/GenBank/DDBJ whole genome shotgun (WGS) entry which is preliminary data.</text>
</comment>
<dbReference type="AlphaFoldDB" id="A0A840MIA3"/>
<keyword evidence="2" id="KW-0732">Signal</keyword>
<protein>
    <recommendedName>
        <fullName evidence="5">Porin</fullName>
    </recommendedName>
</protein>
<feature type="compositionally biased region" description="Polar residues" evidence="1">
    <location>
        <begin position="88"/>
        <end position="98"/>
    </location>
</feature>
<name>A0A840MIA3_9PROT</name>
<sequence>MKTTQLKLLTAVLLTATTFAAQAADRCYPLVGALRLDMDPTCQVATEYPGNAFLKAPNTCHRTTVTGLGKGFSGLTVETVFGADQGHTMTPGSANEQQVPPVPDGTSPIPYTRRFFTGRTIIKSGNDALYGADAGVMGAKGLSEQILLVGGTGRFNGASGHIYAFGNYLGNWGAYIGELCLPR</sequence>
<dbReference type="EMBL" id="JACHHY010000001">
    <property type="protein sequence ID" value="MBB5016919.1"/>
    <property type="molecule type" value="Genomic_DNA"/>
</dbReference>
<evidence type="ECO:0008006" key="5">
    <source>
        <dbReference type="Google" id="ProtNLM"/>
    </source>
</evidence>
<evidence type="ECO:0000256" key="1">
    <source>
        <dbReference type="SAM" id="MobiDB-lite"/>
    </source>
</evidence>
<proteinExistence type="predicted"/>
<dbReference type="RefSeq" id="WP_184033870.1">
    <property type="nucleotide sequence ID" value="NZ_JACHHY010000001.1"/>
</dbReference>
<dbReference type="Proteomes" id="UP000575898">
    <property type="component" value="Unassembled WGS sequence"/>
</dbReference>
<feature type="region of interest" description="Disordered" evidence="1">
    <location>
        <begin position="88"/>
        <end position="107"/>
    </location>
</feature>